<dbReference type="InterPro" id="IPR035437">
    <property type="entry name" value="SNase_OB-fold_sf"/>
</dbReference>
<keyword evidence="2" id="KW-0255">Endonuclease</keyword>
<dbReference type="EMBL" id="BSDX01000001">
    <property type="protein sequence ID" value="GLI54473.1"/>
    <property type="molecule type" value="Genomic_DNA"/>
</dbReference>
<dbReference type="SMART" id="SM00318">
    <property type="entry name" value="SNc"/>
    <property type="match status" value="1"/>
</dbReference>
<evidence type="ECO:0000256" key="3">
    <source>
        <dbReference type="ARBA" id="ARBA00022801"/>
    </source>
</evidence>
<dbReference type="AlphaFoldDB" id="A0A9W6GFT2"/>
<dbReference type="GO" id="GO:0003676">
    <property type="term" value="F:nucleic acid binding"/>
    <property type="evidence" value="ECO:0007669"/>
    <property type="project" value="InterPro"/>
</dbReference>
<dbReference type="SUPFAM" id="SSF50199">
    <property type="entry name" value="Staphylococcal nuclease"/>
    <property type="match status" value="1"/>
</dbReference>
<evidence type="ECO:0000313" key="6">
    <source>
        <dbReference type="Proteomes" id="UP001144297"/>
    </source>
</evidence>
<reference evidence="5" key="1">
    <citation type="submission" date="2022-12" db="EMBL/GenBank/DDBJ databases">
        <title>Reference genome sequencing for broad-spectrum identification of bacterial and archaeal isolates by mass spectrometry.</title>
        <authorList>
            <person name="Sekiguchi Y."/>
            <person name="Tourlousse D.M."/>
        </authorList>
    </citation>
    <scope>NUCLEOTIDE SEQUENCE</scope>
    <source>
        <strain evidence="5">TSL-P1</strain>
    </source>
</reference>
<dbReference type="GO" id="GO:0016787">
    <property type="term" value="F:hydrolase activity"/>
    <property type="evidence" value="ECO:0007669"/>
    <property type="project" value="UniProtKB-KW"/>
</dbReference>
<dbReference type="InterPro" id="IPR016071">
    <property type="entry name" value="Staphylococal_nuclease_OB-fold"/>
</dbReference>
<dbReference type="PROSITE" id="PS01284">
    <property type="entry name" value="TNASE_2"/>
    <property type="match status" value="1"/>
</dbReference>
<sequence>MKQSESKISFFICLARILLFTTTGFAFQINCQVTRVLDGDTFHCLPEKAPFGAKVHKDGTISVRMHGIDAPEKRQDYGEDARLSLKEMIGGKAVKLDIKDVDRYGRVVAYVWYNNVNVNLE</sequence>
<dbReference type="InterPro" id="IPR002071">
    <property type="entry name" value="Thermonucl_AS"/>
</dbReference>
<dbReference type="PANTHER" id="PTHR12302:SF3">
    <property type="entry name" value="SERINE_THREONINE-PROTEIN KINASE 31"/>
    <property type="match status" value="1"/>
</dbReference>
<comment type="caution">
    <text evidence="5">The sequence shown here is derived from an EMBL/GenBank/DDBJ whole genome shotgun (WGS) entry which is preliminary data.</text>
</comment>
<evidence type="ECO:0000256" key="2">
    <source>
        <dbReference type="ARBA" id="ARBA00022759"/>
    </source>
</evidence>
<keyword evidence="3" id="KW-0378">Hydrolase</keyword>
<evidence type="ECO:0000313" key="5">
    <source>
        <dbReference type="EMBL" id="GLI54473.1"/>
    </source>
</evidence>
<dbReference type="Proteomes" id="UP001144297">
    <property type="component" value="Unassembled WGS sequence"/>
</dbReference>
<dbReference type="GO" id="GO:0004519">
    <property type="term" value="F:endonuclease activity"/>
    <property type="evidence" value="ECO:0007669"/>
    <property type="project" value="UniProtKB-KW"/>
</dbReference>
<keyword evidence="1" id="KW-0540">Nuclease</keyword>
<gene>
    <name evidence="5" type="ORF">TISLANDTSLP1_21660</name>
</gene>
<feature type="domain" description="TNase-like" evidence="4">
    <location>
        <begin position="27"/>
        <end position="121"/>
    </location>
</feature>
<dbReference type="Gene3D" id="2.40.50.90">
    <property type="match status" value="1"/>
</dbReference>
<evidence type="ECO:0000259" key="4">
    <source>
        <dbReference type="PROSITE" id="PS50830"/>
    </source>
</evidence>
<evidence type="ECO:0000256" key="1">
    <source>
        <dbReference type="ARBA" id="ARBA00022722"/>
    </source>
</evidence>
<protein>
    <recommendedName>
        <fullName evidence="4">TNase-like domain-containing protein</fullName>
    </recommendedName>
</protein>
<organism evidence="5 6">
    <name type="scientific">Thermodesulfovibrio yellowstonii</name>
    <dbReference type="NCBI Taxonomy" id="28262"/>
    <lineage>
        <taxon>Bacteria</taxon>
        <taxon>Pseudomonadati</taxon>
        <taxon>Nitrospirota</taxon>
        <taxon>Thermodesulfovibrionia</taxon>
        <taxon>Thermodesulfovibrionales</taxon>
        <taxon>Thermodesulfovibrionaceae</taxon>
        <taxon>Thermodesulfovibrio</taxon>
    </lineage>
</organism>
<accession>A0A9W6GFT2</accession>
<dbReference type="PANTHER" id="PTHR12302">
    <property type="entry name" value="EBNA2 BINDING PROTEIN P100"/>
    <property type="match status" value="1"/>
</dbReference>
<proteinExistence type="predicted"/>
<dbReference type="Pfam" id="PF00565">
    <property type="entry name" value="SNase"/>
    <property type="match status" value="1"/>
</dbReference>
<dbReference type="PROSITE" id="PS50830">
    <property type="entry name" value="TNASE_3"/>
    <property type="match status" value="1"/>
</dbReference>
<name>A0A9W6GFT2_9BACT</name>
<keyword evidence="6" id="KW-1185">Reference proteome</keyword>